<comment type="similarity">
    <text evidence="2">Belongs to the ATG13 family. Fungi subfamily.</text>
</comment>
<dbReference type="GO" id="GO:0034727">
    <property type="term" value="P:piecemeal microautophagy of the nucleus"/>
    <property type="evidence" value="ECO:0007669"/>
    <property type="project" value="TreeGrafter"/>
</dbReference>
<feature type="region of interest" description="Disordered" evidence="3">
    <location>
        <begin position="420"/>
        <end position="559"/>
    </location>
</feature>
<dbReference type="InterPro" id="IPR018731">
    <property type="entry name" value="Atg13_N"/>
</dbReference>
<dbReference type="GO" id="GO:1990316">
    <property type="term" value="C:Atg1/ULK1 kinase complex"/>
    <property type="evidence" value="ECO:0007669"/>
    <property type="project" value="InterPro"/>
</dbReference>
<dbReference type="AlphaFoldDB" id="A0A9W4D5P0"/>
<evidence type="ECO:0000256" key="3">
    <source>
        <dbReference type="SAM" id="MobiDB-lite"/>
    </source>
</evidence>
<accession>A0A9W4D5P0</accession>
<evidence type="ECO:0000256" key="2">
    <source>
        <dbReference type="RuleBase" id="RU361214"/>
    </source>
</evidence>
<feature type="region of interest" description="Disordered" evidence="3">
    <location>
        <begin position="905"/>
        <end position="934"/>
    </location>
</feature>
<feature type="domain" description="Autophagy-related protein 13 N-terminal" evidence="4">
    <location>
        <begin position="74"/>
        <end position="310"/>
    </location>
</feature>
<evidence type="ECO:0000313" key="5">
    <source>
        <dbReference type="EMBL" id="CAD6502397.1"/>
    </source>
</evidence>
<feature type="compositionally biased region" description="Polar residues" evidence="3">
    <location>
        <begin position="445"/>
        <end position="476"/>
    </location>
</feature>
<reference evidence="5" key="1">
    <citation type="submission" date="2020-10" db="EMBL/GenBank/DDBJ databases">
        <authorList>
            <person name="Muller C M."/>
        </authorList>
    </citation>
    <scope>NUCLEOTIDE SEQUENCE</scope>
    <source>
        <strain evidence="5">THUN-12</strain>
    </source>
</reference>
<feature type="compositionally biased region" description="Low complexity" evidence="3">
    <location>
        <begin position="507"/>
        <end position="526"/>
    </location>
</feature>
<feature type="region of interest" description="Disordered" evidence="3">
    <location>
        <begin position="1"/>
        <end position="38"/>
    </location>
</feature>
<dbReference type="EMBL" id="CAJHIT010000006">
    <property type="protein sequence ID" value="CAD6502397.1"/>
    <property type="molecule type" value="Genomic_DNA"/>
</dbReference>
<feature type="compositionally biased region" description="Low complexity" evidence="3">
    <location>
        <begin position="662"/>
        <end position="674"/>
    </location>
</feature>
<evidence type="ECO:0000313" key="6">
    <source>
        <dbReference type="Proteomes" id="UP000683417"/>
    </source>
</evidence>
<dbReference type="GO" id="GO:0005829">
    <property type="term" value="C:cytosol"/>
    <property type="evidence" value="ECO:0007669"/>
    <property type="project" value="TreeGrafter"/>
</dbReference>
<feature type="region of interest" description="Disordered" evidence="3">
    <location>
        <begin position="634"/>
        <end position="713"/>
    </location>
</feature>
<dbReference type="PANTHER" id="PTHR13430:SF4">
    <property type="entry name" value="AUTOPHAGY-RELATED PROTEIN 13"/>
    <property type="match status" value="1"/>
</dbReference>
<feature type="compositionally biased region" description="Low complexity" evidence="3">
    <location>
        <begin position="548"/>
        <end position="559"/>
    </location>
</feature>
<dbReference type="GO" id="GO:0000423">
    <property type="term" value="P:mitophagy"/>
    <property type="evidence" value="ECO:0007669"/>
    <property type="project" value="TreeGrafter"/>
</dbReference>
<evidence type="ECO:0000256" key="1">
    <source>
        <dbReference type="ARBA" id="ARBA00013801"/>
    </source>
</evidence>
<keyword evidence="2" id="KW-0072">Autophagy</keyword>
<feature type="compositionally biased region" description="Low complexity" evidence="3">
    <location>
        <begin position="634"/>
        <end position="653"/>
    </location>
</feature>
<feature type="compositionally biased region" description="Polar residues" evidence="3">
    <location>
        <begin position="1"/>
        <end position="24"/>
    </location>
</feature>
<gene>
    <name evidence="5" type="ORF">BGTH12_LOCUS3755</name>
</gene>
<dbReference type="Pfam" id="PF10033">
    <property type="entry name" value="ATG13"/>
    <property type="match status" value="1"/>
</dbReference>
<dbReference type="Proteomes" id="UP000683417">
    <property type="component" value="Unassembled WGS sequence"/>
</dbReference>
<proteinExistence type="inferred from homology"/>
<organism evidence="5 6">
    <name type="scientific">Blumeria graminis f. sp. triticale</name>
    <dbReference type="NCBI Taxonomy" id="1689686"/>
    <lineage>
        <taxon>Eukaryota</taxon>
        <taxon>Fungi</taxon>
        <taxon>Dikarya</taxon>
        <taxon>Ascomycota</taxon>
        <taxon>Pezizomycotina</taxon>
        <taxon>Leotiomycetes</taxon>
        <taxon>Erysiphales</taxon>
        <taxon>Erysiphaceae</taxon>
        <taxon>Blumeria</taxon>
    </lineage>
</organism>
<feature type="compositionally biased region" description="Basic and acidic residues" evidence="3">
    <location>
        <begin position="694"/>
        <end position="703"/>
    </location>
</feature>
<sequence>MHQQSRSPPLNTSSARKNGRQAQQLADDDSNSTGRRSSEMFGYKAYDEGNGKNAILSSNGPSRDSIKKIDQILQNFHLKAAILVLQSRILLPVVITQEGSKKVNKWFQIETDDTNSFRQELNVWRHCDGYSNRPPPLIIETYIDTMDLAGSQNLVIVDDSGKRWDVNEALNSTGGVSSRSTKIKTQVVLERWRFELKDPPDQSPYDFGPILPTMYKKFIVFFRSLYATTKFVPAGRFVRILGKNRSSGSTLKAKCRIVNGTINHGNFDLLTHPLYNNGNIPVTTNYVLGTTETPVGQIVAEVSYRNDCNFKVDDSRSLLGSRFIGADDYFFQPSLGTQIPNAYMANQKAIVGSLPVNQQQTYDQEPIQTYGSLSTFHGDAPPHCSSPISALRAVKNIDSDLSSPPTESLPKLKALQTSRNSIKSIDGTTMGRRPSISFQPFKAGSLSSSPGQTKYTQRVETSQPQSSESSLRTSGVNAIIHTRNRSSLAAGTPATLRSSPIPHENIVPSSVSSSPKPVSTSKYSSSFNRRRGQTQYSTASKILVNDDQSSSGRQSFSSSTQRGSLLLAEASIGLSPESLQTDDDNISEFLKVLDRQKTLKSLETSADTTAKRTSALLSRYQSLRESHNALTESMGSSALLHRSSSSSSRQLSSIPPMMATTSISSSSSPGKPVSPHTPHTPAIPSRLSSNSIAEHSEPRRPDSRSLSTLDAPPQAVVDDPLNLVITSAIDIPHFPRIHYRRSNSATQNRPMAIDNISDLTFGVHRSISLDANHKESPSPCELISLGKAIETAASFPIPMRHTNAHPSKPIDSKLCLPSSEVKETGVSDEFKIQSHSSLNHQRSAFMRQSPVNTASLLTFGASNSPHSRPSAYDVNRRLSNRYIMAGNTNPAYEPDDEPLLFQMSEIGRENPRTSSIDQADPKGEPDTYCYSHGTNCEEESCRRW</sequence>
<comment type="caution">
    <text evidence="5">The sequence shown here is derived from an EMBL/GenBank/DDBJ whole genome shotgun (WGS) entry which is preliminary data.</text>
</comment>
<evidence type="ECO:0000259" key="4">
    <source>
        <dbReference type="Pfam" id="PF10033"/>
    </source>
</evidence>
<dbReference type="GO" id="GO:0034497">
    <property type="term" value="P:protein localization to phagophore assembly site"/>
    <property type="evidence" value="ECO:0007669"/>
    <property type="project" value="TreeGrafter"/>
</dbReference>
<dbReference type="PANTHER" id="PTHR13430">
    <property type="match status" value="1"/>
</dbReference>
<name>A0A9W4D5P0_BLUGR</name>
<dbReference type="InterPro" id="IPR040182">
    <property type="entry name" value="ATG13"/>
</dbReference>
<dbReference type="GO" id="GO:0000407">
    <property type="term" value="C:phagophore assembly site"/>
    <property type="evidence" value="ECO:0007669"/>
    <property type="project" value="TreeGrafter"/>
</dbReference>
<protein>
    <recommendedName>
        <fullName evidence="1 2">Autophagy-related protein 13</fullName>
    </recommendedName>
</protein>